<dbReference type="InterPro" id="IPR000843">
    <property type="entry name" value="HTH_LacI"/>
</dbReference>
<sequence>MSVTIKDVAKAAGVSTATVSRVLSGKDFFYSEKTEKKVKKAIRDLGYRKNTAAVELVTMKSKVIAVILPDTKTTFSNSIIEGIQNEAFKIDLSVIILYIGNNDREKQKRALTTVIERSVNGILLLSSQLEKENQELLNSSNIPYVYVSIAVQSENVRFIASDDFQIGYQAANFLINKGHKKIGLAALEPNTFIGRQRINGYLRALNEHSLPSNENWIFSGNYSYDDGVQAMKYYGSDTELTAIIGASDLAAIGIINQAKKIGFKVPQQLSVMSIDGTDAVNIVDPNLTSVTQSFYTMGVESMKMLLNPELKSKYTETKIEERQSTRDI</sequence>
<evidence type="ECO:0000313" key="7">
    <source>
        <dbReference type="Proteomes" id="UP000181728"/>
    </source>
</evidence>
<dbReference type="PANTHER" id="PTHR30146:SF109">
    <property type="entry name" value="HTH-TYPE TRANSCRIPTIONAL REGULATOR GALS"/>
    <property type="match status" value="1"/>
</dbReference>
<feature type="domain" description="HTH lacI-type" evidence="4">
    <location>
        <begin position="3"/>
        <end position="58"/>
    </location>
</feature>
<dbReference type="Pfam" id="PF00356">
    <property type="entry name" value="LacI"/>
    <property type="match status" value="1"/>
</dbReference>
<dbReference type="Proteomes" id="UP000181728">
    <property type="component" value="Unassembled WGS sequence"/>
</dbReference>
<dbReference type="CDD" id="cd01392">
    <property type="entry name" value="HTH_LacI"/>
    <property type="match status" value="1"/>
</dbReference>
<dbReference type="Gene3D" id="3.40.50.2300">
    <property type="match status" value="2"/>
</dbReference>
<evidence type="ECO:0000313" key="8">
    <source>
        <dbReference type="Proteomes" id="UP001281024"/>
    </source>
</evidence>
<dbReference type="SUPFAM" id="SSF53822">
    <property type="entry name" value="Periplasmic binding protein-like I"/>
    <property type="match status" value="1"/>
</dbReference>
<reference evidence="5" key="2">
    <citation type="submission" date="2019-10" db="EMBL/GenBank/DDBJ databases">
        <title>Malate fermentation in French cider.</title>
        <authorList>
            <person name="Cousin F.J."/>
            <person name="Medina Fernandez S."/>
            <person name="Misery B."/>
            <person name="Laplace J.-M."/>
            <person name="Cretenet M."/>
        </authorList>
    </citation>
    <scope>NUCLEOTIDE SEQUENCE</scope>
    <source>
        <strain evidence="5">UCMA15129</strain>
    </source>
</reference>
<gene>
    <name evidence="6" type="ORF">ATX59_00210</name>
    <name evidence="5" type="ORF">GA838_07570</name>
</gene>
<dbReference type="InterPro" id="IPR028082">
    <property type="entry name" value="Peripla_BP_I"/>
</dbReference>
<dbReference type="Proteomes" id="UP001281024">
    <property type="component" value="Unassembled WGS sequence"/>
</dbReference>
<organism evidence="5 8">
    <name type="scientific">Oenococcus oeni</name>
    <name type="common">Leuconostoc oenos</name>
    <dbReference type="NCBI Taxonomy" id="1247"/>
    <lineage>
        <taxon>Bacteria</taxon>
        <taxon>Bacillati</taxon>
        <taxon>Bacillota</taxon>
        <taxon>Bacilli</taxon>
        <taxon>Lactobacillales</taxon>
        <taxon>Lactobacillaceae</taxon>
        <taxon>Oenococcus</taxon>
    </lineage>
</organism>
<dbReference type="SMART" id="SM00354">
    <property type="entry name" value="HTH_LACI"/>
    <property type="match status" value="1"/>
</dbReference>
<dbReference type="PROSITE" id="PS50932">
    <property type="entry name" value="HTH_LACI_2"/>
    <property type="match status" value="1"/>
</dbReference>
<dbReference type="Pfam" id="PF00532">
    <property type="entry name" value="Peripla_BP_1"/>
    <property type="match status" value="1"/>
</dbReference>
<dbReference type="PROSITE" id="PS00356">
    <property type="entry name" value="HTH_LACI_1"/>
    <property type="match status" value="1"/>
</dbReference>
<dbReference type="SUPFAM" id="SSF47413">
    <property type="entry name" value="lambda repressor-like DNA-binding domains"/>
    <property type="match status" value="1"/>
</dbReference>
<dbReference type="EMBL" id="MLOK01000002">
    <property type="protein sequence ID" value="OIM22232.1"/>
    <property type="molecule type" value="Genomic_DNA"/>
</dbReference>
<dbReference type="InterPro" id="IPR010982">
    <property type="entry name" value="Lambda_DNA-bd_dom_sf"/>
</dbReference>
<keyword evidence="3" id="KW-0804">Transcription</keyword>
<name>A0A483AY44_OENOE</name>
<keyword evidence="1" id="KW-0805">Transcription regulation</keyword>
<protein>
    <submittedName>
        <fullName evidence="6">LacI family transcriptional regulator</fullName>
    </submittedName>
    <submittedName>
        <fullName evidence="5">Substrate-binding domain-containing protein</fullName>
    </submittedName>
</protein>
<evidence type="ECO:0000313" key="6">
    <source>
        <dbReference type="EMBL" id="OIM22232.1"/>
    </source>
</evidence>
<dbReference type="PANTHER" id="PTHR30146">
    <property type="entry name" value="LACI-RELATED TRANSCRIPTIONAL REPRESSOR"/>
    <property type="match status" value="1"/>
</dbReference>
<evidence type="ECO:0000313" key="5">
    <source>
        <dbReference type="EMBL" id="MDV7715601.1"/>
    </source>
</evidence>
<dbReference type="GO" id="GO:0000976">
    <property type="term" value="F:transcription cis-regulatory region binding"/>
    <property type="evidence" value="ECO:0007669"/>
    <property type="project" value="TreeGrafter"/>
</dbReference>
<evidence type="ECO:0000259" key="4">
    <source>
        <dbReference type="PROSITE" id="PS50932"/>
    </source>
</evidence>
<comment type="caution">
    <text evidence="5">The sequence shown here is derived from an EMBL/GenBank/DDBJ whole genome shotgun (WGS) entry which is preliminary data.</text>
</comment>
<dbReference type="GO" id="GO:0003700">
    <property type="term" value="F:DNA-binding transcription factor activity"/>
    <property type="evidence" value="ECO:0007669"/>
    <property type="project" value="TreeGrafter"/>
</dbReference>
<dbReference type="RefSeq" id="WP_002817511.1">
    <property type="nucleotide sequence ID" value="NZ_CP038451.1"/>
</dbReference>
<reference evidence="6 7" key="1">
    <citation type="journal article" date="2016" name="BMC Genomics">
        <title>Consensus pan-genome assembly of the specialised wine bacterium Oenococcus oeni.</title>
        <authorList>
            <person name="Sternes P.R."/>
            <person name="Borneman A.R."/>
        </authorList>
    </citation>
    <scope>NUCLEOTIDE SEQUENCE [LARGE SCALE GENOMIC DNA]</scope>
    <source>
        <strain evidence="6 7">AWRIB661</strain>
    </source>
</reference>
<dbReference type="InterPro" id="IPR001761">
    <property type="entry name" value="Peripla_BP/Lac1_sug-bd_dom"/>
</dbReference>
<dbReference type="EMBL" id="WERV01000006">
    <property type="protein sequence ID" value="MDV7715601.1"/>
    <property type="molecule type" value="Genomic_DNA"/>
</dbReference>
<evidence type="ECO:0000256" key="1">
    <source>
        <dbReference type="ARBA" id="ARBA00023015"/>
    </source>
</evidence>
<accession>A0A483AY44</accession>
<dbReference type="PRINTS" id="PR00036">
    <property type="entry name" value="HTHLACI"/>
</dbReference>
<proteinExistence type="predicted"/>
<evidence type="ECO:0000256" key="2">
    <source>
        <dbReference type="ARBA" id="ARBA00023125"/>
    </source>
</evidence>
<keyword evidence="2" id="KW-0238">DNA-binding</keyword>
<dbReference type="Gene3D" id="1.10.260.40">
    <property type="entry name" value="lambda repressor-like DNA-binding domains"/>
    <property type="match status" value="1"/>
</dbReference>
<evidence type="ECO:0000256" key="3">
    <source>
        <dbReference type="ARBA" id="ARBA00023163"/>
    </source>
</evidence>
<dbReference type="AlphaFoldDB" id="A0A483AY44"/>